<keyword evidence="2" id="KW-1185">Reference proteome</keyword>
<organism evidence="1 2">
    <name type="scientific">Anopheles dirus</name>
    <dbReference type="NCBI Taxonomy" id="7168"/>
    <lineage>
        <taxon>Eukaryota</taxon>
        <taxon>Metazoa</taxon>
        <taxon>Ecdysozoa</taxon>
        <taxon>Arthropoda</taxon>
        <taxon>Hexapoda</taxon>
        <taxon>Insecta</taxon>
        <taxon>Pterygota</taxon>
        <taxon>Neoptera</taxon>
        <taxon>Endopterygota</taxon>
        <taxon>Diptera</taxon>
        <taxon>Nematocera</taxon>
        <taxon>Culicoidea</taxon>
        <taxon>Culicidae</taxon>
        <taxon>Anophelinae</taxon>
        <taxon>Anopheles</taxon>
    </lineage>
</organism>
<dbReference type="Proteomes" id="UP000075884">
    <property type="component" value="Unassembled WGS sequence"/>
</dbReference>
<dbReference type="EnsemblMetazoa" id="ADIR005311-RA">
    <property type="protein sequence ID" value="ADIR005311-PA"/>
    <property type="gene ID" value="ADIR005311"/>
</dbReference>
<dbReference type="AlphaFoldDB" id="A0A182NCE7"/>
<evidence type="ECO:0000313" key="1">
    <source>
        <dbReference type="EnsemblMetazoa" id="ADIR005311-PA"/>
    </source>
</evidence>
<sequence length="601" mass="69591">MGDWSGYDCDLWKPVWRLVPLAHIPGGSSSMTLFHNPYELLNCVHFDFFCRKDVVILGDLYLRPVHVESLVCPGFSIFLEDGLWQLQLYTNPKSKECLAMDRWLTMDVFVFQREEYIFAYGCRERKENRPIVIGAWILVDGNATVERRERVLQDARQLAMKIPGFRDEWWLYPNVADQCAGINATCDYLANCLVDLDGQELPAPTLESSLSLYLIVGTIVIVFALVCCRTMVRKLHGNKTCHPVAVADQTDYDCELSYNPWNLRSLAHIPGGGDRLSIFHNPFTPLSCITFDFFCRKEKNIFGDLHFIPSQRRLLVCSPYNIIFESTHQQWSSHIRTNPDAKQCLAVTKWLRIDAFVFRRDQFIFMYGCRQAGLHLPVAIGAWILVGVNATEKQNAEIWAEVHKLTAKIPDFKDEWWFTPNAKDQCSENRTCDYLVNCQITPEETDEYSALGCRKEWGIFGDLRLIPRQPYEPVCQPFGFAFNDDKKRWKAQMITNPSAEACKTVKKWLWMDMFIIRHNEFMFMYGCRKVGPNLPVSIGAWLLVGVNATVEHRTKVWFEVQKLTAKIPGFKDEWWFTPNAADQCTHNFRRLIMQVTYAGRT</sequence>
<evidence type="ECO:0000313" key="2">
    <source>
        <dbReference type="Proteomes" id="UP000075884"/>
    </source>
</evidence>
<accession>A0A182NCE7</accession>
<proteinExistence type="predicted"/>
<reference evidence="2" key="1">
    <citation type="submission" date="2013-03" db="EMBL/GenBank/DDBJ databases">
        <title>The Genome Sequence of Anopheles dirus WRAIR2.</title>
        <authorList>
            <consortium name="The Broad Institute Genomics Platform"/>
            <person name="Neafsey D.E."/>
            <person name="Walton C."/>
            <person name="Walker B."/>
            <person name="Young S.K."/>
            <person name="Zeng Q."/>
            <person name="Gargeya S."/>
            <person name="Fitzgerald M."/>
            <person name="Haas B."/>
            <person name="Abouelleil A."/>
            <person name="Allen A.W."/>
            <person name="Alvarado L."/>
            <person name="Arachchi H.M."/>
            <person name="Berlin A.M."/>
            <person name="Chapman S.B."/>
            <person name="Gainer-Dewar J."/>
            <person name="Goldberg J."/>
            <person name="Griggs A."/>
            <person name="Gujja S."/>
            <person name="Hansen M."/>
            <person name="Howarth C."/>
            <person name="Imamovic A."/>
            <person name="Ireland A."/>
            <person name="Larimer J."/>
            <person name="McCowan C."/>
            <person name="Murphy C."/>
            <person name="Pearson M."/>
            <person name="Poon T.W."/>
            <person name="Priest M."/>
            <person name="Roberts A."/>
            <person name="Saif S."/>
            <person name="Shea T."/>
            <person name="Sisk P."/>
            <person name="Sykes S."/>
            <person name="Wortman J."/>
            <person name="Nusbaum C."/>
            <person name="Birren B."/>
        </authorList>
    </citation>
    <scope>NUCLEOTIDE SEQUENCE [LARGE SCALE GENOMIC DNA]</scope>
    <source>
        <strain evidence="2">WRAIR2</strain>
    </source>
</reference>
<protein>
    <submittedName>
        <fullName evidence="1">Uncharacterized protein</fullName>
    </submittedName>
</protein>
<dbReference type="VEuPathDB" id="VectorBase:ADIR005311"/>
<name>A0A182NCE7_9DIPT</name>
<reference evidence="1" key="2">
    <citation type="submission" date="2020-05" db="UniProtKB">
        <authorList>
            <consortium name="EnsemblMetazoa"/>
        </authorList>
    </citation>
    <scope>IDENTIFICATION</scope>
    <source>
        <strain evidence="1">WRAIR2</strain>
    </source>
</reference>